<organism evidence="2 3">
    <name type="scientific">Leishmania martiniquensis</name>
    <dbReference type="NCBI Taxonomy" id="1580590"/>
    <lineage>
        <taxon>Eukaryota</taxon>
        <taxon>Discoba</taxon>
        <taxon>Euglenozoa</taxon>
        <taxon>Kinetoplastea</taxon>
        <taxon>Metakinetoplastina</taxon>
        <taxon>Trypanosomatida</taxon>
        <taxon>Trypanosomatidae</taxon>
        <taxon>Leishmaniinae</taxon>
        <taxon>Leishmania</taxon>
    </lineage>
</organism>
<gene>
    <name evidence="2" type="ORF">LSCM1_04052</name>
</gene>
<evidence type="ECO:0000313" key="3">
    <source>
        <dbReference type="Proteomes" id="UP000673552"/>
    </source>
</evidence>
<protein>
    <submittedName>
        <fullName evidence="2">Uncharacterized protein</fullName>
    </submittedName>
</protein>
<proteinExistence type="predicted"/>
<name>A0A836HGD0_9TRYP</name>
<dbReference type="SMR" id="A0A836HGD0"/>
<dbReference type="OrthoDB" id="242882at2759"/>
<dbReference type="KEGG" id="lmat:92514089"/>
<comment type="caution">
    <text evidence="2">The sequence shown here is derived from an EMBL/GenBank/DDBJ whole genome shotgun (WGS) entry which is preliminary data.</text>
</comment>
<dbReference type="RefSeq" id="XP_067177808.1">
    <property type="nucleotide sequence ID" value="XM_067321577.1"/>
</dbReference>
<evidence type="ECO:0000256" key="1">
    <source>
        <dbReference type="SAM" id="SignalP"/>
    </source>
</evidence>
<evidence type="ECO:0000313" key="2">
    <source>
        <dbReference type="EMBL" id="KAG5476350.1"/>
    </source>
</evidence>
<reference evidence="2 3" key="1">
    <citation type="submission" date="2021-03" db="EMBL/GenBank/DDBJ databases">
        <title>Leishmania (Mundinia) martiniquensis Genome sequencing and assembly.</title>
        <authorList>
            <person name="Almutairi H."/>
            <person name="Gatherer D."/>
        </authorList>
    </citation>
    <scope>NUCLEOTIDE SEQUENCE [LARGE SCALE GENOMIC DNA]</scope>
    <source>
        <strain evidence="2">LSCM1</strain>
    </source>
</reference>
<accession>A0A836HGD0</accession>
<dbReference type="GeneID" id="92514089"/>
<keyword evidence="1" id="KW-0732">Signal</keyword>
<feature type="signal peptide" evidence="1">
    <location>
        <begin position="1"/>
        <end position="33"/>
    </location>
</feature>
<sequence>MPFSEAPPLTNRVVVLLMLAVFALCLCADRLQCQNNGWQSVCIGKPAYRCSSEWCRSYVRTQKSLSFSSSCAGKGDAVVLIAVVEVGPSAVSQRGINISEYMVEELRRQMETGHFQHAVRQSVAGHHLILGDDGNDTRTSLTKMFRAKEELRVIVDIPRRRTRYMAVSDAVPLPMVDGLGDYHYVTWEEAVNVALPVSKVDDASQLPRYFPNLYAKLASLSNGRAASLAPSASKECDALVVVVCTVLHPLASVRSVWQTPWNTEKGLSMGHDYVRGAVTRYLMTCRKALRYVHEVQYFQVDSRLPALAFAAVARKGRHEEPIGNSAAEVSARMVAKLADASLVEAFCTAVNVTAPSSSPPHLCRQACQIYTRIGSDLVSGDQSLLDSSAWGRGISSPVRHNCYYEVLAAQGKGSASGTFSTHTLSRVFDDCLRLSPDGARDYANCLLRG</sequence>
<dbReference type="EMBL" id="JAFEUZ010000026">
    <property type="protein sequence ID" value="KAG5476350.1"/>
    <property type="molecule type" value="Genomic_DNA"/>
</dbReference>
<dbReference type="Proteomes" id="UP000673552">
    <property type="component" value="Chromosome 26"/>
</dbReference>
<keyword evidence="3" id="KW-1185">Reference proteome</keyword>
<dbReference type="AlphaFoldDB" id="A0A836HGD0"/>
<feature type="chain" id="PRO_5032875563" evidence="1">
    <location>
        <begin position="34"/>
        <end position="449"/>
    </location>
</feature>